<organism evidence="1 2">
    <name type="scientific">Methylobacterium komagatae</name>
    <dbReference type="NCBI Taxonomy" id="374425"/>
    <lineage>
        <taxon>Bacteria</taxon>
        <taxon>Pseudomonadati</taxon>
        <taxon>Pseudomonadota</taxon>
        <taxon>Alphaproteobacteria</taxon>
        <taxon>Hyphomicrobiales</taxon>
        <taxon>Methylobacteriaceae</taxon>
        <taxon>Methylobacterium</taxon>
    </lineage>
</organism>
<protein>
    <submittedName>
        <fullName evidence="1">RNase A-like domain-containing protein</fullName>
    </submittedName>
</protein>
<dbReference type="RefSeq" id="WP_378966514.1">
    <property type="nucleotide sequence ID" value="NZ_JBHSWN010000001.1"/>
</dbReference>
<evidence type="ECO:0000313" key="2">
    <source>
        <dbReference type="Proteomes" id="UP001596292"/>
    </source>
</evidence>
<sequence length="57" mass="6434">MGRHIGKNDDELFERVRNSQWRTLVGHGGLRRAGSFSSLEIANDLVNKNINLNQDAL</sequence>
<comment type="caution">
    <text evidence="1">The sequence shown here is derived from an EMBL/GenBank/DDBJ whole genome shotgun (WGS) entry which is preliminary data.</text>
</comment>
<name>A0ABW2BFV8_9HYPH</name>
<evidence type="ECO:0000313" key="1">
    <source>
        <dbReference type="EMBL" id="MFC6788460.1"/>
    </source>
</evidence>
<accession>A0ABW2BFV8</accession>
<dbReference type="Proteomes" id="UP001596292">
    <property type="component" value="Unassembled WGS sequence"/>
</dbReference>
<dbReference type="EMBL" id="JBHSWN010000001">
    <property type="protein sequence ID" value="MFC6788460.1"/>
    <property type="molecule type" value="Genomic_DNA"/>
</dbReference>
<proteinExistence type="predicted"/>
<reference evidence="2" key="1">
    <citation type="journal article" date="2019" name="Int. J. Syst. Evol. Microbiol.">
        <title>The Global Catalogue of Microorganisms (GCM) 10K type strain sequencing project: providing services to taxonomists for standard genome sequencing and annotation.</title>
        <authorList>
            <consortium name="The Broad Institute Genomics Platform"/>
            <consortium name="The Broad Institute Genome Sequencing Center for Infectious Disease"/>
            <person name="Wu L."/>
            <person name="Ma J."/>
        </authorList>
    </citation>
    <scope>NUCLEOTIDE SEQUENCE [LARGE SCALE GENOMIC DNA]</scope>
    <source>
        <strain evidence="2">CCUG 48316</strain>
    </source>
</reference>
<keyword evidence="2" id="KW-1185">Reference proteome</keyword>
<gene>
    <name evidence="1" type="ORF">ACFQE0_01750</name>
</gene>